<dbReference type="EMBL" id="EF583988">
    <property type="protein sequence ID" value="ABQ75903.1"/>
    <property type="molecule type" value="Genomic_DNA"/>
</dbReference>
<dbReference type="SUPFAM" id="SSF52540">
    <property type="entry name" value="P-loop containing nucleoside triphosphate hydrolases"/>
    <property type="match status" value="1"/>
</dbReference>
<sequence>MRAYQIKLYQLYTDNKGKHRHVAFFMIGPLNYVMTDEANESSTMNPKKTRQQTPGGGERPAAETITPTAPEEFGRVQVWWGGGKGKTTAALGMAFRAVGHGFRVHMLQFMKGGADSVEGARGEYNAIAAVPGISYENTGHYGWHGLLDGSDDDEHHAKAKAAMRRTRALLDGISDASLDTPIDLSGDPEDGVHLLILDEVLYAVEQELITQDDVLSVIEQKPDNLELVLTGSHTEPTYLFDDVDLITNVRKQKHLFDDGIRARKGTEY</sequence>
<keyword evidence="2" id="KW-0808">Transferase</keyword>
<dbReference type="AlphaFoldDB" id="A5YSE6"/>
<dbReference type="GO" id="GO:0009236">
    <property type="term" value="P:cobalamin biosynthetic process"/>
    <property type="evidence" value="ECO:0007669"/>
    <property type="project" value="InterPro"/>
</dbReference>
<dbReference type="PANTHER" id="PTHR46638:SF1">
    <property type="entry name" value="CORRINOID ADENOSYLTRANSFERASE"/>
    <property type="match status" value="1"/>
</dbReference>
<evidence type="ECO:0000313" key="2">
    <source>
        <dbReference type="EMBL" id="ABQ75903.1"/>
    </source>
</evidence>
<dbReference type="InterPro" id="IPR027417">
    <property type="entry name" value="P-loop_NTPase"/>
</dbReference>
<dbReference type="GO" id="GO:0008817">
    <property type="term" value="F:corrinoid adenosyltransferase activity"/>
    <property type="evidence" value="ECO:0007669"/>
    <property type="project" value="InterPro"/>
</dbReference>
<reference evidence="2" key="1">
    <citation type="journal article" date="2007" name="ISME J.">
        <title>Genomic plasticity in prokaryotes: the case of the square haloarchaeon.</title>
        <authorList>
            <person name="Cuadros-Orellana S."/>
            <person name="Martin-Cuadrado A.B."/>
            <person name="Legault B."/>
            <person name="D'Auria G."/>
            <person name="Zhaxybayeva O."/>
            <person name="Papke R.T."/>
            <person name="Rodriguez-Valera F."/>
        </authorList>
    </citation>
    <scope>NUCLEOTIDE SEQUENCE</scope>
</reference>
<accession>A5YSE6</accession>
<dbReference type="GO" id="GO:0005524">
    <property type="term" value="F:ATP binding"/>
    <property type="evidence" value="ECO:0007669"/>
    <property type="project" value="InterPro"/>
</dbReference>
<dbReference type="Pfam" id="PF02572">
    <property type="entry name" value="CobA_CobO_BtuR"/>
    <property type="match status" value="1"/>
</dbReference>
<organism evidence="2">
    <name type="scientific">uncultured haloarchaeon</name>
    <dbReference type="NCBI Taxonomy" id="160804"/>
    <lineage>
        <taxon>Archaea</taxon>
        <taxon>Methanobacteriati</taxon>
        <taxon>Methanobacteriota</taxon>
        <taxon>Stenosarchaea group</taxon>
        <taxon>Halobacteria</taxon>
        <taxon>Halobacteriales</taxon>
        <taxon>Halobacteriaceae</taxon>
        <taxon>environmental samples</taxon>
    </lineage>
</organism>
<feature type="region of interest" description="Disordered" evidence="1">
    <location>
        <begin position="38"/>
        <end position="68"/>
    </location>
</feature>
<name>A5YSE6_9EURY</name>
<proteinExistence type="predicted"/>
<protein>
    <submittedName>
        <fullName evidence="2">Cob(I)alamin adenosyltransferase</fullName>
    </submittedName>
</protein>
<dbReference type="InterPro" id="IPR003724">
    <property type="entry name" value="CblAdoTrfase_CobA"/>
</dbReference>
<dbReference type="Gene3D" id="3.40.50.300">
    <property type="entry name" value="P-loop containing nucleotide triphosphate hydrolases"/>
    <property type="match status" value="1"/>
</dbReference>
<evidence type="ECO:0000256" key="1">
    <source>
        <dbReference type="SAM" id="MobiDB-lite"/>
    </source>
</evidence>
<dbReference type="PANTHER" id="PTHR46638">
    <property type="entry name" value="CORRINOID ADENOSYLTRANSFERASE"/>
    <property type="match status" value="1"/>
</dbReference>